<dbReference type="Pfam" id="PF25757">
    <property type="entry name" value="TPR_DNAAF5"/>
    <property type="match status" value="3"/>
</dbReference>
<evidence type="ECO:0000259" key="3">
    <source>
        <dbReference type="Pfam" id="PF25757"/>
    </source>
</evidence>
<sequence>MADIGSIFAEMKADSASMKAVNLENLNQSSKKSKKATKKKSKSKTLEAMGLESLSVSLPGDSSLPGAAPKPDKQPLFVDPESTVDSIAEGIMDMVREGGSSQSMTAMGDSDDESGDEEGGGGDENAPGDPPPSSSSSVPALPPPPPSTRGWTNHRFNSALSSQELKIRTDALQALYHVVVQLSKTLPSLPELDLPPPYDPSRIVLTHKQGAMVSDMAKGEHAPHWAAWQKTHSSLMSQFLEDKTAAPAKPNMGKRAIRGQEVDDEDADEAADFITPLSTSVTLAQENEMRKQMQFILDGTANSLFKRISDTSEKCRELSLKIIKILILNVLDLTKHVSYLLPALLSRYPPTYFDQELNVFIHDLDAHEGYKRGVASERQDKSNLVHGIKKIEVVEPSEEVRLLLCDVVGALLKAGVNYGSLSILNPYFSDLVLILQSQLRDPYPVLKCRASMILIQMVRIPQWENGAMVFATAVSRACIMNLRHRNAKVRLAALSLFEAAVGVPNRAKVRGAGTDAIADVVGFREENVLPIAAFYDNSCGVSVNSLAEVCQDKNPTVRARCCAVLCFFLTCLPDRYDHHTRLLPYVLSFFNDDIKETRDMAIQAIEHCGGQYEAEHPDDIIERRQYGVDGDSRTNINAPLPKPFEKRPRLGARLFVRGNTKRFFKALLRELTNWIDVTRDRSADLIVNLVVYCEEHLTMDFHDTLPKVVKALGLSVKEGKVGEELREKLELILELMGRFVDPDTYVPLLLPRVVGDTESATSRSEGGAHTVSSRTSHALALSCMIRGSLTRQLTPHVKRVLLGMCEGSDCLTGEVGVRSRLAFCKCLNALLVKIRGGDGKILTGYFNATGRLADLEPLWISVCKSLLAVQSNGEGDEELKKEAESGLKLFGKGGLGESMNTNSKSLRDWAGTIQQAALEEIMEEGHAMWERDGKDVRAVENLWANEEAKEGLLGGVVDLVMYGSWITEGVREEDFESVEVGAECLKDWGRLMEGAVEKFLGGGVKERDVVVGDSLDMLLGEVLFGEGSRCWGGEVLGGVRAKLVESICEALGKGGEGEKEVWRVALEYAGRMLDAVRGDFKSAAAVLDLVIKARMGGKGARLKSFAKGWKGVEGVEGMRDLWETEVLEGAGKYWEMGLEERGEWGGLCNSFVYFLAEAGGGDVGGALVVKGGVVKKKMKEVKLQRVTIEMSDSESEEEEEEEEGVEGIAREVGAEMAGEFKKIVVQDDDDDESDDEKEVRVGSVCGLQKASQGSASSSAVTLTEFVSALIPVGGTAGMARGLDALAEKDFEAGAMYDGAIRLSAVLDPVAVKAVIEKAKEEVNCNFYNGLTEHADLMIKLGGGR</sequence>
<gene>
    <name evidence="4" type="ORF">TrCOL_g9812</name>
</gene>
<dbReference type="Proteomes" id="UP001165065">
    <property type="component" value="Unassembled WGS sequence"/>
</dbReference>
<accession>A0A9W7LBF0</accession>
<dbReference type="EMBL" id="BRYA01001451">
    <property type="protein sequence ID" value="GMI43335.1"/>
    <property type="molecule type" value="Genomic_DNA"/>
</dbReference>
<feature type="domain" description="Dynein axonemal assembly factor 5 TPR repeats" evidence="3">
    <location>
        <begin position="386"/>
        <end position="504"/>
    </location>
</feature>
<evidence type="ECO:0000256" key="1">
    <source>
        <dbReference type="SAM" id="MobiDB-lite"/>
    </source>
</evidence>
<dbReference type="InterPro" id="IPR057978">
    <property type="entry name" value="TPR_DAAF5"/>
</dbReference>
<protein>
    <submittedName>
        <fullName evidence="4">Uncharacterized protein</fullName>
    </submittedName>
</protein>
<dbReference type="PANTHER" id="PTHR16216">
    <property type="entry name" value="DYNEIN ASSEMBLY FACTOR 5, AXONEMAL"/>
    <property type="match status" value="1"/>
</dbReference>
<evidence type="ECO:0000313" key="4">
    <source>
        <dbReference type="EMBL" id="GMI43335.1"/>
    </source>
</evidence>
<organism evidence="4 5">
    <name type="scientific">Triparma columacea</name>
    <dbReference type="NCBI Taxonomy" id="722753"/>
    <lineage>
        <taxon>Eukaryota</taxon>
        <taxon>Sar</taxon>
        <taxon>Stramenopiles</taxon>
        <taxon>Ochrophyta</taxon>
        <taxon>Bolidophyceae</taxon>
        <taxon>Parmales</taxon>
        <taxon>Triparmaceae</taxon>
        <taxon>Triparma</taxon>
    </lineage>
</organism>
<feature type="domain" description="Dynein axonemal assembly factor 5 TPR repeats" evidence="3">
    <location>
        <begin position="542"/>
        <end position="620"/>
    </location>
</feature>
<dbReference type="InterPro" id="IPR016024">
    <property type="entry name" value="ARM-type_fold"/>
</dbReference>
<feature type="compositionally biased region" description="Basic residues" evidence="1">
    <location>
        <begin position="31"/>
        <end position="43"/>
    </location>
</feature>
<comment type="caution">
    <text evidence="4">The sequence shown here is derived from an EMBL/GenBank/DDBJ whole genome shotgun (WGS) entry which is preliminary data.</text>
</comment>
<dbReference type="SUPFAM" id="SSF48371">
    <property type="entry name" value="ARM repeat"/>
    <property type="match status" value="1"/>
</dbReference>
<dbReference type="OrthoDB" id="413572at2759"/>
<dbReference type="InterPro" id="IPR056497">
    <property type="entry name" value="HEAT_DAAF5"/>
</dbReference>
<feature type="domain" description="Dynein axonemal assembly factor 5 TPR repeats" evidence="3">
    <location>
        <begin position="286"/>
        <end position="347"/>
    </location>
</feature>
<dbReference type="InterPro" id="IPR052623">
    <property type="entry name" value="DAAF5"/>
</dbReference>
<dbReference type="PANTHER" id="PTHR16216:SF10">
    <property type="entry name" value="RNA POLYMERASE II ASSEMBLY FACTOR RTP1 C-TERMINAL DOMAIN-CONTAINING PROTEIN"/>
    <property type="match status" value="1"/>
</dbReference>
<proteinExistence type="predicted"/>
<reference evidence="5" key="1">
    <citation type="journal article" date="2023" name="Commun. Biol.">
        <title>Genome analysis of Parmales, the sister group of diatoms, reveals the evolutionary specialization of diatoms from phago-mixotrophs to photoautotrophs.</title>
        <authorList>
            <person name="Ban H."/>
            <person name="Sato S."/>
            <person name="Yoshikawa S."/>
            <person name="Yamada K."/>
            <person name="Nakamura Y."/>
            <person name="Ichinomiya M."/>
            <person name="Sato N."/>
            <person name="Blanc-Mathieu R."/>
            <person name="Endo H."/>
            <person name="Kuwata A."/>
            <person name="Ogata H."/>
        </authorList>
    </citation>
    <scope>NUCLEOTIDE SEQUENCE [LARGE SCALE GENOMIC DNA]</scope>
</reference>
<feature type="region of interest" description="Disordered" evidence="1">
    <location>
        <begin position="99"/>
        <end position="154"/>
    </location>
</feature>
<dbReference type="InterPro" id="IPR011989">
    <property type="entry name" value="ARM-like"/>
</dbReference>
<evidence type="ECO:0000259" key="2">
    <source>
        <dbReference type="Pfam" id="PF24573"/>
    </source>
</evidence>
<feature type="compositionally biased region" description="Acidic residues" evidence="1">
    <location>
        <begin position="109"/>
        <end position="121"/>
    </location>
</feature>
<evidence type="ECO:0000313" key="5">
    <source>
        <dbReference type="Proteomes" id="UP001165065"/>
    </source>
</evidence>
<dbReference type="Pfam" id="PF24573">
    <property type="entry name" value="HEAT_DAAF5"/>
    <property type="match status" value="1"/>
</dbReference>
<name>A0A9W7LBF0_9STRA</name>
<feature type="domain" description="Dynein axonemal assembly factor 5 HEAT-repeat" evidence="2">
    <location>
        <begin position="645"/>
        <end position="831"/>
    </location>
</feature>
<dbReference type="Gene3D" id="1.25.10.10">
    <property type="entry name" value="Leucine-rich Repeat Variant"/>
    <property type="match status" value="2"/>
</dbReference>
<keyword evidence="5" id="KW-1185">Reference proteome</keyword>
<feature type="region of interest" description="Disordered" evidence="1">
    <location>
        <begin position="24"/>
        <end position="81"/>
    </location>
</feature>